<dbReference type="GO" id="GO:0046872">
    <property type="term" value="F:metal ion binding"/>
    <property type="evidence" value="ECO:0007669"/>
    <property type="project" value="UniProtKB-KW"/>
</dbReference>
<keyword evidence="21" id="KW-1185">Reference proteome</keyword>
<reference evidence="20 21" key="2">
    <citation type="journal article" date="2011" name="Stand. Genomic Sci.">
        <title>Complete genome sequence of Mahella australiensis type strain (50-1 BON).</title>
        <authorList>
            <person name="Sikorski J."/>
            <person name="Teshima H."/>
            <person name="Nolan M."/>
            <person name="Lucas S."/>
            <person name="Hammon N."/>
            <person name="Deshpande S."/>
            <person name="Cheng J.F."/>
            <person name="Pitluck S."/>
            <person name="Liolios K."/>
            <person name="Pagani I."/>
            <person name="Ivanova N."/>
            <person name="Huntemann M."/>
            <person name="Mavromatis K."/>
            <person name="Ovchinikova G."/>
            <person name="Pati A."/>
            <person name="Tapia R."/>
            <person name="Han C."/>
            <person name="Goodwin L."/>
            <person name="Chen A."/>
            <person name="Palaniappan K."/>
            <person name="Land M."/>
            <person name="Hauser L."/>
            <person name="Ngatchou-Djao O.D."/>
            <person name="Rohde M."/>
            <person name="Pukall R."/>
            <person name="Spring S."/>
            <person name="Abt B."/>
            <person name="Goker M."/>
            <person name="Detter J.C."/>
            <person name="Woyke T."/>
            <person name="Bristow J."/>
            <person name="Markowitz V."/>
            <person name="Hugenholtz P."/>
            <person name="Eisen J.A."/>
            <person name="Kyrpides N.C."/>
            <person name="Klenk H.P."/>
            <person name="Lapidus A."/>
        </authorList>
    </citation>
    <scope>NUCLEOTIDE SEQUENCE [LARGE SCALE GENOMIC DNA]</scope>
    <source>
        <strain evidence="21">DSM 15567 / CIP 107919 / 50-1 BON</strain>
    </source>
</reference>
<comment type="catalytic activity">
    <reaction evidence="1 17">
        <text>7-phospho-2-dehydro-3-deoxy-D-arabino-heptonate = 3-dehydroquinate + phosphate</text>
        <dbReference type="Rhea" id="RHEA:21968"/>
        <dbReference type="ChEBI" id="CHEBI:32364"/>
        <dbReference type="ChEBI" id="CHEBI:43474"/>
        <dbReference type="ChEBI" id="CHEBI:58394"/>
        <dbReference type="EC" id="4.2.3.4"/>
    </reaction>
</comment>
<proteinExistence type="inferred from homology"/>
<comment type="caution">
    <text evidence="17">Lacks conserved residue(s) required for the propagation of feature annotation.</text>
</comment>
<dbReference type="InterPro" id="IPR030963">
    <property type="entry name" value="DHQ_synth_fam"/>
</dbReference>
<dbReference type="OrthoDB" id="9806583at2"/>
<feature type="binding site" evidence="17">
    <location>
        <position position="247"/>
    </location>
    <ligand>
        <name>Zn(2+)</name>
        <dbReference type="ChEBI" id="CHEBI:29105"/>
    </ligand>
</feature>
<dbReference type="GO" id="GO:0005737">
    <property type="term" value="C:cytoplasm"/>
    <property type="evidence" value="ECO:0007669"/>
    <property type="project" value="UniProtKB-SubCell"/>
</dbReference>
<keyword evidence="12 17" id="KW-0862">Zinc</keyword>
<keyword evidence="10 17" id="KW-0479">Metal-binding</keyword>
<evidence type="ECO:0000256" key="13">
    <source>
        <dbReference type="ARBA" id="ARBA00023027"/>
    </source>
</evidence>
<dbReference type="PANTHER" id="PTHR43622:SF7">
    <property type="entry name" value="3-DEHYDROQUINATE SYNTHASE, CHLOROPLASTIC"/>
    <property type="match status" value="1"/>
</dbReference>
<dbReference type="GO" id="GO:0008652">
    <property type="term" value="P:amino acid biosynthetic process"/>
    <property type="evidence" value="ECO:0007669"/>
    <property type="project" value="UniProtKB-KW"/>
</dbReference>
<gene>
    <name evidence="17" type="primary">aroB</name>
    <name evidence="20" type="ordered locus">Mahau_1741</name>
</gene>
<dbReference type="UniPathway" id="UPA00053">
    <property type="reaction ID" value="UER00085"/>
</dbReference>
<feature type="binding site" evidence="17">
    <location>
        <position position="184"/>
    </location>
    <ligand>
        <name>Zn(2+)</name>
        <dbReference type="ChEBI" id="CHEBI:29105"/>
    </ligand>
</feature>
<dbReference type="CDD" id="cd08195">
    <property type="entry name" value="DHQS"/>
    <property type="match status" value="1"/>
</dbReference>
<dbReference type="GO" id="GO:0000166">
    <property type="term" value="F:nucleotide binding"/>
    <property type="evidence" value="ECO:0007669"/>
    <property type="project" value="UniProtKB-KW"/>
</dbReference>
<keyword evidence="16 17" id="KW-0170">Cobalt</keyword>
<dbReference type="HAMAP" id="MF_00110">
    <property type="entry name" value="DHQ_synthase"/>
    <property type="match status" value="1"/>
</dbReference>
<evidence type="ECO:0000256" key="3">
    <source>
        <dbReference type="ARBA" id="ARBA00004496"/>
    </source>
</evidence>
<evidence type="ECO:0000256" key="4">
    <source>
        <dbReference type="ARBA" id="ARBA00004661"/>
    </source>
</evidence>
<evidence type="ECO:0000256" key="12">
    <source>
        <dbReference type="ARBA" id="ARBA00022833"/>
    </source>
</evidence>
<dbReference type="SUPFAM" id="SSF56796">
    <property type="entry name" value="Dehydroquinate synthase-like"/>
    <property type="match status" value="1"/>
</dbReference>
<keyword evidence="8 17" id="KW-0963">Cytoplasm</keyword>
<dbReference type="KEGG" id="mas:Mahau_1741"/>
<keyword evidence="11 17" id="KW-0547">Nucleotide-binding</keyword>
<organism evidence="20 21">
    <name type="scientific">Mahella australiensis (strain DSM 15567 / CIP 107919 / 50-1 BON)</name>
    <dbReference type="NCBI Taxonomy" id="697281"/>
    <lineage>
        <taxon>Bacteria</taxon>
        <taxon>Bacillati</taxon>
        <taxon>Bacillota</taxon>
        <taxon>Clostridia</taxon>
        <taxon>Thermoanaerobacterales</taxon>
        <taxon>Thermoanaerobacterales Family IV. Incertae Sedis</taxon>
        <taxon>Mahella</taxon>
    </lineage>
</organism>
<dbReference type="PANTHER" id="PTHR43622">
    <property type="entry name" value="3-DEHYDROQUINATE SYNTHASE"/>
    <property type="match status" value="1"/>
</dbReference>
<evidence type="ECO:0000256" key="6">
    <source>
        <dbReference type="ARBA" id="ARBA00013031"/>
    </source>
</evidence>
<evidence type="ECO:0000259" key="18">
    <source>
        <dbReference type="Pfam" id="PF01761"/>
    </source>
</evidence>
<dbReference type="GO" id="GO:0009073">
    <property type="term" value="P:aromatic amino acid family biosynthetic process"/>
    <property type="evidence" value="ECO:0007669"/>
    <property type="project" value="UniProtKB-KW"/>
</dbReference>
<evidence type="ECO:0000256" key="7">
    <source>
        <dbReference type="ARBA" id="ARBA00017684"/>
    </source>
</evidence>
<evidence type="ECO:0000256" key="16">
    <source>
        <dbReference type="ARBA" id="ARBA00023285"/>
    </source>
</evidence>
<comment type="function">
    <text evidence="17">Catalyzes the conversion of 3-deoxy-D-arabino-heptulosonate 7-phosphate (DAHP) to dehydroquinate (DHQ).</text>
</comment>
<dbReference type="eggNOG" id="COG0337">
    <property type="taxonomic scope" value="Bacteria"/>
</dbReference>
<dbReference type="NCBIfam" id="TIGR01357">
    <property type="entry name" value="aroB"/>
    <property type="match status" value="1"/>
</dbReference>
<dbReference type="AlphaFoldDB" id="F4A088"/>
<evidence type="ECO:0000256" key="10">
    <source>
        <dbReference type="ARBA" id="ARBA00022723"/>
    </source>
</evidence>
<evidence type="ECO:0000256" key="14">
    <source>
        <dbReference type="ARBA" id="ARBA00023141"/>
    </source>
</evidence>
<dbReference type="Pfam" id="PF24621">
    <property type="entry name" value="DHQS_C"/>
    <property type="match status" value="1"/>
</dbReference>
<dbReference type="FunFam" id="3.40.50.1970:FF:000001">
    <property type="entry name" value="3-dehydroquinate synthase"/>
    <property type="match status" value="1"/>
</dbReference>
<feature type="domain" description="3-dehydroquinate synthase N-terminal" evidence="18">
    <location>
        <begin position="69"/>
        <end position="179"/>
    </location>
</feature>
<evidence type="ECO:0000256" key="2">
    <source>
        <dbReference type="ARBA" id="ARBA00001911"/>
    </source>
</evidence>
<sequence length="354" mass="38235">MEIVNVELKSRSYPIFIGTGLLQDAASLLKPWIKGKAMIVTDQNVELLYGQTLPASFTENGMTIHMQPMPPGETTKTMDHAMELYTAALKAGMDRRSCIIALGGGVIGDLAGFVAATYMRGIDFIQIPTSLLAQVDSSVGGKVAVDHPMAKNIIGAFHQPKAVIADISVLKTLPKRELSAGLAEVIKYGAGLDEVFFYWLEQHISDIMSLDEAALAYAVKRSCQIKAGIVQSDETENGKRALLNFGHTFGHAIEVEAGYGAYLHGEAVSIGMVYAARLANIMGLTDKSYTERLIKLLKAASLPVEPPGITMRQLLPAMYHDKKVADGKLTFILPTGIGQTGIFSDIPENLLLKL</sequence>
<protein>
    <recommendedName>
        <fullName evidence="7 17">3-dehydroquinate synthase</fullName>
        <shortName evidence="17">DHQS</shortName>
        <ecNumber evidence="6 17">4.2.3.4</ecNumber>
    </recommendedName>
</protein>
<dbReference type="Proteomes" id="UP000008457">
    <property type="component" value="Chromosome"/>
</dbReference>
<dbReference type="HOGENOM" id="CLU_001201_0_2_9"/>
<feature type="domain" description="3-dehydroquinate synthase C-terminal" evidence="19">
    <location>
        <begin position="181"/>
        <end position="324"/>
    </location>
</feature>
<name>F4A088_MAHA5</name>
<feature type="binding site" evidence="17">
    <location>
        <position position="264"/>
    </location>
    <ligand>
        <name>Zn(2+)</name>
        <dbReference type="ChEBI" id="CHEBI:29105"/>
    </ligand>
</feature>
<dbReference type="Gene3D" id="1.20.1090.10">
    <property type="entry name" value="Dehydroquinate synthase-like - alpha domain"/>
    <property type="match status" value="1"/>
</dbReference>
<dbReference type="InterPro" id="IPR050071">
    <property type="entry name" value="Dehydroquinate_synthase"/>
</dbReference>
<evidence type="ECO:0000256" key="8">
    <source>
        <dbReference type="ARBA" id="ARBA00022490"/>
    </source>
</evidence>
<dbReference type="EMBL" id="CP002360">
    <property type="protein sequence ID" value="AEE96922.1"/>
    <property type="molecule type" value="Genomic_DNA"/>
</dbReference>
<dbReference type="RefSeq" id="WP_013781350.1">
    <property type="nucleotide sequence ID" value="NC_015520.1"/>
</dbReference>
<comment type="pathway">
    <text evidence="4 17">Metabolic intermediate biosynthesis; chorismate biosynthesis; chorismate from D-erythrose 4-phosphate and phosphoenolpyruvate: step 2/7.</text>
</comment>
<keyword evidence="9 17" id="KW-0028">Amino-acid biosynthesis</keyword>
<evidence type="ECO:0000256" key="9">
    <source>
        <dbReference type="ARBA" id="ARBA00022605"/>
    </source>
</evidence>
<feature type="binding site" evidence="17">
    <location>
        <begin position="105"/>
        <end position="109"/>
    </location>
    <ligand>
        <name>NAD(+)</name>
        <dbReference type="ChEBI" id="CHEBI:57540"/>
    </ligand>
</feature>
<dbReference type="InterPro" id="IPR056179">
    <property type="entry name" value="DHQS_C"/>
</dbReference>
<feature type="binding site" evidence="17">
    <location>
        <position position="142"/>
    </location>
    <ligand>
        <name>NAD(+)</name>
        <dbReference type="ChEBI" id="CHEBI:57540"/>
    </ligand>
</feature>
<evidence type="ECO:0000256" key="15">
    <source>
        <dbReference type="ARBA" id="ARBA00023239"/>
    </source>
</evidence>
<comment type="cofactor">
    <cofactor evidence="2 17">
        <name>NAD(+)</name>
        <dbReference type="ChEBI" id="CHEBI:57540"/>
    </cofactor>
</comment>
<keyword evidence="13 17" id="KW-0520">NAD</keyword>
<dbReference type="PIRSF" id="PIRSF001455">
    <property type="entry name" value="DHQ_synth"/>
    <property type="match status" value="1"/>
</dbReference>
<keyword evidence="14 17" id="KW-0057">Aromatic amino acid biosynthesis</keyword>
<dbReference type="Gene3D" id="3.40.50.1970">
    <property type="match status" value="1"/>
</dbReference>
<dbReference type="STRING" id="697281.Mahau_1741"/>
<feature type="binding site" evidence="17">
    <location>
        <position position="151"/>
    </location>
    <ligand>
        <name>NAD(+)</name>
        <dbReference type="ChEBI" id="CHEBI:57540"/>
    </ligand>
</feature>
<evidence type="ECO:0000256" key="1">
    <source>
        <dbReference type="ARBA" id="ARBA00001393"/>
    </source>
</evidence>
<dbReference type="EC" id="4.2.3.4" evidence="6 17"/>
<evidence type="ECO:0000256" key="17">
    <source>
        <dbReference type="HAMAP-Rule" id="MF_00110"/>
    </source>
</evidence>
<evidence type="ECO:0000256" key="11">
    <source>
        <dbReference type="ARBA" id="ARBA00022741"/>
    </source>
</evidence>
<evidence type="ECO:0000259" key="19">
    <source>
        <dbReference type="Pfam" id="PF24621"/>
    </source>
</evidence>
<reference evidence="21" key="1">
    <citation type="submission" date="2010-11" db="EMBL/GenBank/DDBJ databases">
        <title>The complete genome of Mahella australiensis DSM 15567.</title>
        <authorList>
            <consortium name="US DOE Joint Genome Institute (JGI-PGF)"/>
            <person name="Lucas S."/>
            <person name="Copeland A."/>
            <person name="Lapidus A."/>
            <person name="Bruce D."/>
            <person name="Goodwin L."/>
            <person name="Pitluck S."/>
            <person name="Kyrpides N."/>
            <person name="Mavromatis K."/>
            <person name="Pagani I."/>
            <person name="Ivanova N."/>
            <person name="Teshima H."/>
            <person name="Brettin T."/>
            <person name="Detter J.C."/>
            <person name="Han C."/>
            <person name="Tapia R."/>
            <person name="Land M."/>
            <person name="Hauser L."/>
            <person name="Markowitz V."/>
            <person name="Cheng J.-F."/>
            <person name="Hugenholtz P."/>
            <person name="Woyke T."/>
            <person name="Wu D."/>
            <person name="Spring S."/>
            <person name="Pukall R."/>
            <person name="Steenblock K."/>
            <person name="Schneider S."/>
            <person name="Klenk H.-P."/>
            <person name="Eisen J.A."/>
        </authorList>
    </citation>
    <scope>NUCLEOTIDE SEQUENCE [LARGE SCALE GENOMIC DNA]</scope>
    <source>
        <strain evidence="21">DSM 15567 / CIP 107919 / 50-1 BON</strain>
    </source>
</reference>
<dbReference type="GO" id="GO:0003856">
    <property type="term" value="F:3-dehydroquinate synthase activity"/>
    <property type="evidence" value="ECO:0007669"/>
    <property type="project" value="UniProtKB-UniRule"/>
</dbReference>
<comment type="cofactor">
    <cofactor evidence="17">
        <name>Co(2+)</name>
        <dbReference type="ChEBI" id="CHEBI:48828"/>
    </cofactor>
    <cofactor evidence="17">
        <name>Zn(2+)</name>
        <dbReference type="ChEBI" id="CHEBI:29105"/>
    </cofactor>
    <text evidence="17">Binds 1 divalent metal cation per subunit. Can use either Co(2+) or Zn(2+).</text>
</comment>
<keyword evidence="15 17" id="KW-0456">Lyase</keyword>
<comment type="subcellular location">
    <subcellularLocation>
        <location evidence="3 17">Cytoplasm</location>
    </subcellularLocation>
</comment>
<dbReference type="InterPro" id="IPR030960">
    <property type="entry name" value="DHQS/DOIS_N"/>
</dbReference>
<dbReference type="Pfam" id="PF01761">
    <property type="entry name" value="DHQ_synthase"/>
    <property type="match status" value="1"/>
</dbReference>
<comment type="similarity">
    <text evidence="5 17">Belongs to the sugar phosphate cyclases superfamily. Dehydroquinate synthase family.</text>
</comment>
<evidence type="ECO:0000256" key="5">
    <source>
        <dbReference type="ARBA" id="ARBA00005412"/>
    </source>
</evidence>
<dbReference type="GO" id="GO:0009423">
    <property type="term" value="P:chorismate biosynthetic process"/>
    <property type="evidence" value="ECO:0007669"/>
    <property type="project" value="UniProtKB-UniRule"/>
</dbReference>
<dbReference type="InterPro" id="IPR016037">
    <property type="entry name" value="DHQ_synth_AroB"/>
</dbReference>
<accession>F4A088</accession>
<evidence type="ECO:0000313" key="21">
    <source>
        <dbReference type="Proteomes" id="UP000008457"/>
    </source>
</evidence>
<evidence type="ECO:0000313" key="20">
    <source>
        <dbReference type="EMBL" id="AEE96922.1"/>
    </source>
</evidence>
<feature type="binding site" evidence="17">
    <location>
        <begin position="129"/>
        <end position="130"/>
    </location>
    <ligand>
        <name>NAD(+)</name>
        <dbReference type="ChEBI" id="CHEBI:57540"/>
    </ligand>
</feature>